<evidence type="ECO:0000313" key="2">
    <source>
        <dbReference type="EMBL" id="CRZ81295.1"/>
    </source>
</evidence>
<dbReference type="Proteomes" id="UP000044806">
    <property type="component" value="Unassembled WGS sequence"/>
</dbReference>
<feature type="compositionally biased region" description="Basic residues" evidence="1">
    <location>
        <begin position="151"/>
        <end position="163"/>
    </location>
</feature>
<evidence type="ECO:0000256" key="1">
    <source>
        <dbReference type="SAM" id="MobiDB-lite"/>
    </source>
</evidence>
<evidence type="ECO:0000313" key="3">
    <source>
        <dbReference type="Proteomes" id="UP000044806"/>
    </source>
</evidence>
<accession>A0A655YT25</accession>
<organism evidence="2 3">
    <name type="scientific">Vibrio cholerae</name>
    <dbReference type="NCBI Taxonomy" id="666"/>
    <lineage>
        <taxon>Bacteria</taxon>
        <taxon>Pseudomonadati</taxon>
        <taxon>Pseudomonadota</taxon>
        <taxon>Gammaproteobacteria</taxon>
        <taxon>Vibrionales</taxon>
        <taxon>Vibrionaceae</taxon>
        <taxon>Vibrio</taxon>
    </lineage>
</organism>
<reference evidence="2 3" key="1">
    <citation type="submission" date="2015-07" db="EMBL/GenBank/DDBJ databases">
        <authorList>
            <consortium name="Pathogen Informatics"/>
        </authorList>
    </citation>
    <scope>NUCLEOTIDE SEQUENCE [LARGE SCALE GENOMIC DNA]</scope>
    <source>
        <strain evidence="2 3">A51</strain>
    </source>
</reference>
<dbReference type="AlphaFoldDB" id="A0A655YT25"/>
<protein>
    <submittedName>
        <fullName evidence="2">Uncharacterized protein</fullName>
    </submittedName>
</protein>
<dbReference type="EMBL" id="CWOW01000001">
    <property type="protein sequence ID" value="CRZ81295.1"/>
    <property type="molecule type" value="Genomic_DNA"/>
</dbReference>
<name>A0A655YT25_VIBCL</name>
<proteinExistence type="predicted"/>
<sequence>MPLSSSESPLGCVAALHDTSARFLFPALPLAQPCSPAPCPRLLGHCRSGIGTKFRALSSGRQYAPCKKLPSRHRMSRLSGPFDQIVHFLLRWSGHTSCAVHDRRPPPNQPQPQSLALDKYGSGVGNRARSGGEYRNHRGNRRSHHEFSDRHRSRRHLHLNRSG</sequence>
<feature type="region of interest" description="Disordered" evidence="1">
    <location>
        <begin position="99"/>
        <end position="163"/>
    </location>
</feature>
<gene>
    <name evidence="2" type="ORF">ERS013165_00237</name>
</gene>